<keyword evidence="1" id="KW-0472">Membrane</keyword>
<feature type="transmembrane region" description="Helical" evidence="1">
    <location>
        <begin position="235"/>
        <end position="252"/>
    </location>
</feature>
<dbReference type="SUPFAM" id="SSF48317">
    <property type="entry name" value="Acid phosphatase/Vanadium-dependent haloperoxidase"/>
    <property type="match status" value="1"/>
</dbReference>
<dbReference type="PANTHER" id="PTHR14969">
    <property type="entry name" value="SPHINGOSINE-1-PHOSPHATE PHOSPHOHYDROLASE"/>
    <property type="match status" value="1"/>
</dbReference>
<reference evidence="3 4" key="1">
    <citation type="submission" date="2018-07" db="EMBL/GenBank/DDBJ databases">
        <title>Genomic Encyclopedia of Type Strains, Phase IV (KMG-IV): sequencing the most valuable type-strain genomes for metagenomic binning, comparative biology and taxonomic classification.</title>
        <authorList>
            <person name="Goeker M."/>
        </authorList>
    </citation>
    <scope>NUCLEOTIDE SEQUENCE [LARGE SCALE GENOMIC DNA]</scope>
    <source>
        <strain evidence="3 4">DSM 21410</strain>
    </source>
</reference>
<comment type="caution">
    <text evidence="3">The sequence shown here is derived from an EMBL/GenBank/DDBJ whole genome shotgun (WGS) entry which is preliminary data.</text>
</comment>
<evidence type="ECO:0000259" key="2">
    <source>
        <dbReference type="SMART" id="SM00014"/>
    </source>
</evidence>
<evidence type="ECO:0000313" key="3">
    <source>
        <dbReference type="EMBL" id="RCX02378.1"/>
    </source>
</evidence>
<feature type="transmembrane region" description="Helical" evidence="1">
    <location>
        <begin position="129"/>
        <end position="147"/>
    </location>
</feature>
<dbReference type="SMART" id="SM00014">
    <property type="entry name" value="acidPPc"/>
    <property type="match status" value="1"/>
</dbReference>
<proteinExistence type="predicted"/>
<keyword evidence="4" id="KW-1185">Reference proteome</keyword>
<evidence type="ECO:0000256" key="1">
    <source>
        <dbReference type="SAM" id="Phobius"/>
    </source>
</evidence>
<gene>
    <name evidence="3" type="ORF">DES35_104138</name>
</gene>
<organism evidence="3 4">
    <name type="scientific">Schleiferia thermophila</name>
    <dbReference type="NCBI Taxonomy" id="884107"/>
    <lineage>
        <taxon>Bacteria</taxon>
        <taxon>Pseudomonadati</taxon>
        <taxon>Bacteroidota</taxon>
        <taxon>Flavobacteriia</taxon>
        <taxon>Flavobacteriales</taxon>
        <taxon>Schleiferiaceae</taxon>
        <taxon>Schleiferia</taxon>
    </lineage>
</organism>
<sequence length="282" mass="31603">MSGSKNLKKLHNNLKLRKIIDFQIFLIFWNCAFGQVESNFPFSLNLATEAAISGINVGLFLLHPALRSNLAVPTGDDLIGFSRDDLFVLDRITYRTYDYCAERTSHYSMIATLAIPTLLAFEVKKNKPLAVMAVMGIETYLTTYLTITTLKLISRRPRPEVYSGNYNPVGYRGIESLNSFPSRHTALAFSAVGFVHGYYSTISDKTLLSKILLISTYTAAVTSGFLRYYSGVHHFTDVLAGAAIGWSIGYVVPKIHMKRQNNQTTINYDINPMHIRIAVLIN</sequence>
<feature type="domain" description="Phosphatidic acid phosphatase type 2/haloperoxidase" evidence="2">
    <location>
        <begin position="130"/>
        <end position="253"/>
    </location>
</feature>
<protein>
    <submittedName>
        <fullName evidence="3">Membrane-associated phospholipid phosphatase</fullName>
    </submittedName>
</protein>
<dbReference type="InterPro" id="IPR000326">
    <property type="entry name" value="PAP2/HPO"/>
</dbReference>
<dbReference type="AlphaFoldDB" id="A0A369A1R8"/>
<evidence type="ECO:0000313" key="4">
    <source>
        <dbReference type="Proteomes" id="UP000253517"/>
    </source>
</evidence>
<dbReference type="InterPro" id="IPR036938">
    <property type="entry name" value="PAP2/HPO_sf"/>
</dbReference>
<accession>A0A369A1R8</accession>
<dbReference type="EMBL" id="QPJS01000004">
    <property type="protein sequence ID" value="RCX02378.1"/>
    <property type="molecule type" value="Genomic_DNA"/>
</dbReference>
<feature type="transmembrane region" description="Helical" evidence="1">
    <location>
        <begin position="211"/>
        <end position="229"/>
    </location>
</feature>
<name>A0A369A1R8_9FLAO</name>
<dbReference type="Gene3D" id="1.20.144.10">
    <property type="entry name" value="Phosphatidic acid phosphatase type 2/haloperoxidase"/>
    <property type="match status" value="1"/>
</dbReference>
<keyword evidence="1" id="KW-1133">Transmembrane helix</keyword>
<dbReference type="PANTHER" id="PTHR14969:SF13">
    <property type="entry name" value="AT30094P"/>
    <property type="match status" value="1"/>
</dbReference>
<keyword evidence="1" id="KW-0812">Transmembrane</keyword>
<dbReference type="Proteomes" id="UP000253517">
    <property type="component" value="Unassembled WGS sequence"/>
</dbReference>
<dbReference type="Pfam" id="PF01569">
    <property type="entry name" value="PAP2"/>
    <property type="match status" value="1"/>
</dbReference>